<dbReference type="SUPFAM" id="SSF57850">
    <property type="entry name" value="RING/U-box"/>
    <property type="match status" value="1"/>
</dbReference>
<reference evidence="8" key="1">
    <citation type="submission" date="2021-01" db="EMBL/GenBank/DDBJ databases">
        <authorList>
            <person name="Corre E."/>
            <person name="Pelletier E."/>
            <person name="Niang G."/>
            <person name="Scheremetjew M."/>
            <person name="Finn R."/>
            <person name="Kale V."/>
            <person name="Holt S."/>
            <person name="Cochrane G."/>
            <person name="Meng A."/>
            <person name="Brown T."/>
            <person name="Cohen L."/>
        </authorList>
    </citation>
    <scope>NUCLEOTIDE SEQUENCE</scope>
    <source>
        <strain evidence="8">CCMP281</strain>
    </source>
</reference>
<evidence type="ECO:0000256" key="4">
    <source>
        <dbReference type="PROSITE-ProRule" id="PRU00175"/>
    </source>
</evidence>
<dbReference type="AlphaFoldDB" id="A0A7S3AHD1"/>
<dbReference type="InterPro" id="IPR017907">
    <property type="entry name" value="Znf_RING_CS"/>
</dbReference>
<evidence type="ECO:0000256" key="2">
    <source>
        <dbReference type="ARBA" id="ARBA00022771"/>
    </source>
</evidence>
<keyword evidence="2 4" id="KW-0863">Zinc-finger</keyword>
<accession>A0A7S3AHD1</accession>
<dbReference type="SMART" id="SM00463">
    <property type="entry name" value="SMR"/>
    <property type="match status" value="1"/>
</dbReference>
<dbReference type="InterPro" id="IPR036063">
    <property type="entry name" value="Smr_dom_sf"/>
</dbReference>
<dbReference type="PANTHER" id="PTHR47417:SF1">
    <property type="entry name" value="SMR DOMAIN-CONTAINING PROTEIN YPL199C"/>
    <property type="match status" value="1"/>
</dbReference>
<dbReference type="InterPro" id="IPR002625">
    <property type="entry name" value="Smr_dom"/>
</dbReference>
<dbReference type="PROSITE" id="PS00518">
    <property type="entry name" value="ZF_RING_1"/>
    <property type="match status" value="1"/>
</dbReference>
<keyword evidence="1" id="KW-0479">Metal-binding</keyword>
<dbReference type="InterPro" id="IPR001841">
    <property type="entry name" value="Znf_RING"/>
</dbReference>
<name>A0A7S3AHD1_9EUKA</name>
<dbReference type="Gene3D" id="3.30.1370.110">
    <property type="match status" value="1"/>
</dbReference>
<dbReference type="GO" id="GO:0008270">
    <property type="term" value="F:zinc ion binding"/>
    <property type="evidence" value="ECO:0007669"/>
    <property type="project" value="UniProtKB-KW"/>
</dbReference>
<protein>
    <recommendedName>
        <fullName evidence="9">RING-type domain-containing protein</fullName>
    </recommendedName>
</protein>
<evidence type="ECO:0000259" key="6">
    <source>
        <dbReference type="PROSITE" id="PS50089"/>
    </source>
</evidence>
<dbReference type="InterPro" id="IPR053020">
    <property type="entry name" value="Smr_domain_protein"/>
</dbReference>
<dbReference type="SUPFAM" id="SSF160443">
    <property type="entry name" value="SMR domain-like"/>
    <property type="match status" value="1"/>
</dbReference>
<evidence type="ECO:0000256" key="1">
    <source>
        <dbReference type="ARBA" id="ARBA00022723"/>
    </source>
</evidence>
<dbReference type="Gene3D" id="3.30.40.10">
    <property type="entry name" value="Zinc/RING finger domain, C3HC4 (zinc finger)"/>
    <property type="match status" value="1"/>
</dbReference>
<dbReference type="PANTHER" id="PTHR47417">
    <property type="entry name" value="SMR DOMAIN-CONTAINING PROTEIN YPL199C"/>
    <property type="match status" value="1"/>
</dbReference>
<gene>
    <name evidence="8" type="ORF">HERI1096_LOCUS4619</name>
</gene>
<dbReference type="PROSITE" id="PS50828">
    <property type="entry name" value="SMR"/>
    <property type="match status" value="1"/>
</dbReference>
<evidence type="ECO:0000259" key="7">
    <source>
        <dbReference type="PROSITE" id="PS50828"/>
    </source>
</evidence>
<feature type="domain" description="Smr" evidence="7">
    <location>
        <begin position="354"/>
        <end position="431"/>
    </location>
</feature>
<evidence type="ECO:0000313" key="8">
    <source>
        <dbReference type="EMBL" id="CAE0103961.1"/>
    </source>
</evidence>
<evidence type="ECO:0000256" key="5">
    <source>
        <dbReference type="SAM" id="MobiDB-lite"/>
    </source>
</evidence>
<feature type="compositionally biased region" description="Basic residues" evidence="5">
    <location>
        <begin position="65"/>
        <end position="82"/>
    </location>
</feature>
<dbReference type="Pfam" id="PF01713">
    <property type="entry name" value="Smr"/>
    <property type="match status" value="1"/>
</dbReference>
<dbReference type="Pfam" id="PF13445">
    <property type="entry name" value="zf-RING_UBOX"/>
    <property type="match status" value="1"/>
</dbReference>
<dbReference type="InterPro" id="IPR013083">
    <property type="entry name" value="Znf_RING/FYVE/PHD"/>
</dbReference>
<proteinExistence type="predicted"/>
<dbReference type="EMBL" id="HBHX01008334">
    <property type="protein sequence ID" value="CAE0103961.1"/>
    <property type="molecule type" value="Transcribed_RNA"/>
</dbReference>
<dbReference type="SMART" id="SM00184">
    <property type="entry name" value="RING"/>
    <property type="match status" value="1"/>
</dbReference>
<evidence type="ECO:0000256" key="3">
    <source>
        <dbReference type="ARBA" id="ARBA00022833"/>
    </source>
</evidence>
<evidence type="ECO:0008006" key="9">
    <source>
        <dbReference type="Google" id="ProtNLM"/>
    </source>
</evidence>
<organism evidence="8">
    <name type="scientific">Haptolina ericina</name>
    <dbReference type="NCBI Taxonomy" id="156174"/>
    <lineage>
        <taxon>Eukaryota</taxon>
        <taxon>Haptista</taxon>
        <taxon>Haptophyta</taxon>
        <taxon>Prymnesiophyceae</taxon>
        <taxon>Prymnesiales</taxon>
        <taxon>Prymnesiaceae</taxon>
        <taxon>Haptolina</taxon>
    </lineage>
</organism>
<feature type="domain" description="RING-type" evidence="6">
    <location>
        <begin position="127"/>
        <end position="168"/>
    </location>
</feature>
<sequence>MRDCSSVLDNTLFKSEDVTDSVRKKLEKRQSEAMALLSSTELHGEESNTAAAEWLPSHLTQPNQGRRRRGHRGLGGTRRNHAARTAENANEVDTAEDESAADGGANAAAVVRTTELASTEAFFSDACSVCFETWEGELRDSFAMVLPCAHTLCAKCLVGWHATCTAPRAPSREGTRLPPRQEFACVECRSSIPRRAVQVLLTGVETSVDSFQLLAPRLGCDKAMQSQIVHSLLLHHDFDISAVEGSLWEMLQAREVSGQAHEPLQSEQKQAIYDEARRPVRRLEAELADARVRLKALRVDENGSDWCSERETVDDLTCRLKAARLNAAEEIFAQMNAEGLGMGEDTESLGECTLDFHGLHAKEAERLATELIDCVLPAMRSLVIITGRGSHSAGGHSILRPVIERLVADRSSAVRLEAVDGNRGAVRLRAHRDDS</sequence>
<keyword evidence="3" id="KW-0862">Zinc</keyword>
<dbReference type="InterPro" id="IPR027370">
    <property type="entry name" value="Znf-RING_euk"/>
</dbReference>
<dbReference type="PROSITE" id="PS50089">
    <property type="entry name" value="ZF_RING_2"/>
    <property type="match status" value="1"/>
</dbReference>
<feature type="region of interest" description="Disordered" evidence="5">
    <location>
        <begin position="38"/>
        <end position="102"/>
    </location>
</feature>